<protein>
    <submittedName>
        <fullName evidence="1">SRPBCC family protein</fullName>
    </submittedName>
</protein>
<dbReference type="Proteomes" id="UP001317322">
    <property type="component" value="Chromosome"/>
</dbReference>
<reference evidence="1 2" key="1">
    <citation type="submission" date="2022-07" db="EMBL/GenBank/DDBJ databases">
        <title>Novel species in genus cellulomonas.</title>
        <authorList>
            <person name="Ye L."/>
        </authorList>
    </citation>
    <scope>NUCLEOTIDE SEQUENCE [LARGE SCALE GENOMIC DNA]</scope>
    <source>
        <strain evidence="2">zg-Y908</strain>
    </source>
</reference>
<sequence length="224" mass="24394">MDDRRHLTLRIPLPRRRDLARSAVALGVAGLPLLRAWGLQWGAREDELEAHLPGDCLAPDADLVATRAIGLAAPPQDVWPWVVQLGQGRGGFSSYDALENLAGCRIRSADRAEPVWQDLAPGDTVRLHPRVALEVAAVDAGRALVLRSPCDAAAPYRFTWAFVVRPDGRGGTRLVVRERYAYLTAWARFAAEPACAVSAVMTRGLLRGVRRRVRGASNVIRPAG</sequence>
<keyword evidence="2" id="KW-1185">Reference proteome</keyword>
<dbReference type="Gene3D" id="3.30.530.20">
    <property type="match status" value="1"/>
</dbReference>
<dbReference type="SUPFAM" id="SSF55961">
    <property type="entry name" value="Bet v1-like"/>
    <property type="match status" value="1"/>
</dbReference>
<proteinExistence type="predicted"/>
<dbReference type="InterPro" id="IPR023393">
    <property type="entry name" value="START-like_dom_sf"/>
</dbReference>
<accession>A0ABY5K3V7</accession>
<dbReference type="EMBL" id="CP101989">
    <property type="protein sequence ID" value="UUI64738.1"/>
    <property type="molecule type" value="Genomic_DNA"/>
</dbReference>
<name>A0ABY5K3V7_9CELL</name>
<gene>
    <name evidence="1" type="ORF">NP075_16735</name>
</gene>
<evidence type="ECO:0000313" key="2">
    <source>
        <dbReference type="Proteomes" id="UP001317322"/>
    </source>
</evidence>
<organism evidence="1 2">
    <name type="scientific">Cellulomonas wangsupingiae</name>
    <dbReference type="NCBI Taxonomy" id="2968085"/>
    <lineage>
        <taxon>Bacteria</taxon>
        <taxon>Bacillati</taxon>
        <taxon>Actinomycetota</taxon>
        <taxon>Actinomycetes</taxon>
        <taxon>Micrococcales</taxon>
        <taxon>Cellulomonadaceae</taxon>
        <taxon>Cellulomonas</taxon>
    </lineage>
</organism>
<evidence type="ECO:0000313" key="1">
    <source>
        <dbReference type="EMBL" id="UUI64738.1"/>
    </source>
</evidence>
<dbReference type="RefSeq" id="WP_227565776.1">
    <property type="nucleotide sequence ID" value="NZ_CP101989.1"/>
</dbReference>